<accession>A0A1H5TJB9</accession>
<dbReference type="InterPro" id="IPR045724">
    <property type="entry name" value="DUF6078"/>
</dbReference>
<reference evidence="1 2" key="1">
    <citation type="submission" date="2016-10" db="EMBL/GenBank/DDBJ databases">
        <authorList>
            <person name="de Groot N.N."/>
        </authorList>
    </citation>
    <scope>NUCLEOTIDE SEQUENCE [LARGE SCALE GENOMIC DNA]</scope>
    <source>
        <strain evidence="1 2">AR32</strain>
    </source>
</reference>
<evidence type="ECO:0000313" key="2">
    <source>
        <dbReference type="Proteomes" id="UP000236735"/>
    </source>
</evidence>
<evidence type="ECO:0000313" key="1">
    <source>
        <dbReference type="EMBL" id="SEF62909.1"/>
    </source>
</evidence>
<organism evidence="1 2">
    <name type="scientific">Xylanibacter ruminicola</name>
    <name type="common">Prevotella ruminicola</name>
    <dbReference type="NCBI Taxonomy" id="839"/>
    <lineage>
        <taxon>Bacteria</taxon>
        <taxon>Pseudomonadati</taxon>
        <taxon>Bacteroidota</taxon>
        <taxon>Bacteroidia</taxon>
        <taxon>Bacteroidales</taxon>
        <taxon>Prevotellaceae</taxon>
        <taxon>Xylanibacter</taxon>
    </lineage>
</organism>
<proteinExistence type="predicted"/>
<dbReference type="RefSeq" id="WP_103915360.1">
    <property type="nucleotide sequence ID" value="NZ_FNUV01000002.1"/>
</dbReference>
<dbReference type="Pfam" id="PF19555">
    <property type="entry name" value="DUF6078"/>
    <property type="match status" value="1"/>
</dbReference>
<dbReference type="EMBL" id="FNUV01000002">
    <property type="protein sequence ID" value="SEF62909.1"/>
    <property type="molecule type" value="Genomic_DNA"/>
</dbReference>
<dbReference type="AlphaFoldDB" id="A0A1H5TJB9"/>
<protein>
    <submittedName>
        <fullName evidence="1">Uncharacterized protein</fullName>
    </submittedName>
</protein>
<dbReference type="Proteomes" id="UP000236735">
    <property type="component" value="Unassembled WGS sequence"/>
</dbReference>
<sequence length="158" mass="18261">MNETKDIISHDDEFDYSAVPSWYPLCFNTGCPLSGNCMHYFAGAHAPETLETCRCVLPHTLKNGHCRWFDKIKVMTMAVGFSHLYDNVLKSDFTSMRKTITAYLHGVKFYYQYMRGERPLTPAQQQGIRDIIKSYGYDWDVPFDGYHKAYCFGNPPTD</sequence>
<gene>
    <name evidence="1" type="ORF">SAMN05216354_1097</name>
</gene>
<name>A0A1H5TJB9_XYLRU</name>